<dbReference type="AlphaFoldDB" id="A0AAP3M3R1"/>
<protein>
    <submittedName>
        <fullName evidence="3">Two-component system regulatory protein YycI</fullName>
    </submittedName>
</protein>
<evidence type="ECO:0000256" key="1">
    <source>
        <dbReference type="SAM" id="Phobius"/>
    </source>
</evidence>
<dbReference type="Proteomes" id="UP001213015">
    <property type="component" value="Unassembled WGS sequence"/>
</dbReference>
<dbReference type="GeneID" id="97458794"/>
<evidence type="ECO:0000313" key="4">
    <source>
        <dbReference type="Proteomes" id="UP001213015"/>
    </source>
</evidence>
<dbReference type="GO" id="GO:0016020">
    <property type="term" value="C:membrane"/>
    <property type="evidence" value="ECO:0007669"/>
    <property type="project" value="InterPro"/>
</dbReference>
<dbReference type="RefSeq" id="WP_006586102.1">
    <property type="nucleotide sequence ID" value="NZ_CABMGH010000068.1"/>
</dbReference>
<feature type="domain" description="Regulatory protein YycH-like" evidence="2">
    <location>
        <begin position="39"/>
        <end position="258"/>
    </location>
</feature>
<evidence type="ECO:0000313" key="3">
    <source>
        <dbReference type="EMBL" id="MCZ3844716.1"/>
    </source>
</evidence>
<reference evidence="3" key="1">
    <citation type="submission" date="2022-01" db="EMBL/GenBank/DDBJ databases">
        <title>VMRC isolate genome collection.</title>
        <authorList>
            <person name="France M."/>
            <person name="Rutt L."/>
            <person name="Humphrys M."/>
            <person name="Ravel J."/>
        </authorList>
    </citation>
    <scope>NUCLEOTIDE SEQUENCE</scope>
    <source>
        <strain evidence="3">C0127B5</strain>
    </source>
</reference>
<comment type="caution">
    <text evidence="3">The sequence shown here is derived from an EMBL/GenBank/DDBJ whole genome shotgun (WGS) entry which is preliminary data.</text>
</comment>
<gene>
    <name evidence="3" type="ORF">L2422_04165</name>
</gene>
<feature type="transmembrane region" description="Helical" evidence="1">
    <location>
        <begin position="6"/>
        <end position="26"/>
    </location>
</feature>
<dbReference type="EMBL" id="JAKHLF010000005">
    <property type="protein sequence ID" value="MCZ3844716.1"/>
    <property type="molecule type" value="Genomic_DNA"/>
</dbReference>
<keyword evidence="1" id="KW-1133">Transmembrane helix</keyword>
<sequence length="270" mass="30910">MDHRRIEWLFFVIFFAISVFLGIELWRTPIQLSGTSSDPNTTTNISDEIKADNIDLPSLSEDTASGYYLAASDQNYFKNVKNLRNVNTNYSTTDKTFYAVLQKAVNLSTDSNKALAQVKAFKNNSHYVPFGKQYVYVDELSDDNNYVFVQNSKFGKVYDASAELIIKVQKHQIVSYQQGYLGKLSAVRELQSTISSWKAIQNLYVYRELTNNSKVLWIKLEYSKLTEVRNSIILLPTWVVEIENKTTKMSSIKRVNAFTGQVIQNNNVTD</sequence>
<keyword evidence="1" id="KW-0472">Membrane</keyword>
<evidence type="ECO:0000259" key="2">
    <source>
        <dbReference type="Pfam" id="PF09648"/>
    </source>
</evidence>
<name>A0AAP3M3R1_9LACO</name>
<dbReference type="Pfam" id="PF09648">
    <property type="entry name" value="YycI"/>
    <property type="match status" value="1"/>
</dbReference>
<accession>A0AAP3M3R1</accession>
<keyword evidence="1" id="KW-0812">Transmembrane</keyword>
<proteinExistence type="predicted"/>
<dbReference type="InterPro" id="IPR018604">
    <property type="entry name" value="YycI-like"/>
</dbReference>
<dbReference type="Gene3D" id="2.40.128.690">
    <property type="entry name" value="YycH protein, domain 3-like"/>
    <property type="match status" value="1"/>
</dbReference>
<organism evidence="3 4">
    <name type="scientific">Lactobacillus mulieris</name>
    <dbReference type="NCBI Taxonomy" id="2508708"/>
    <lineage>
        <taxon>Bacteria</taxon>
        <taxon>Bacillati</taxon>
        <taxon>Bacillota</taxon>
        <taxon>Bacilli</taxon>
        <taxon>Lactobacillales</taxon>
        <taxon>Lactobacillaceae</taxon>
        <taxon>Lactobacillus</taxon>
    </lineage>
</organism>